<feature type="compositionally biased region" description="Polar residues" evidence="1">
    <location>
        <begin position="11"/>
        <end position="33"/>
    </location>
</feature>
<keyword evidence="3" id="KW-1185">Reference proteome</keyword>
<dbReference type="EMBL" id="PJNB01000001">
    <property type="protein sequence ID" value="PKW16654.1"/>
    <property type="molecule type" value="Genomic_DNA"/>
</dbReference>
<dbReference type="RefSeq" id="WP_238935447.1">
    <property type="nucleotide sequence ID" value="NZ_CP061007.1"/>
</dbReference>
<reference evidence="2" key="1">
    <citation type="submission" date="2017-12" db="EMBL/GenBank/DDBJ databases">
        <title>Sequencing the genomes of 1000 Actinobacteria strains.</title>
        <authorList>
            <person name="Klenk H.-P."/>
        </authorList>
    </citation>
    <scope>NUCLEOTIDE SEQUENCE [LARGE SCALE GENOMIC DNA]</scope>
    <source>
        <strain evidence="2">DSM 44228</strain>
    </source>
</reference>
<feature type="compositionally biased region" description="Polar residues" evidence="1">
    <location>
        <begin position="97"/>
        <end position="122"/>
    </location>
</feature>
<feature type="region of interest" description="Disordered" evidence="1">
    <location>
        <begin position="1"/>
        <end position="61"/>
    </location>
</feature>
<evidence type="ECO:0000313" key="3">
    <source>
        <dbReference type="Proteomes" id="UP000233786"/>
    </source>
</evidence>
<protein>
    <submittedName>
        <fullName evidence="2">Uncharacterized protein</fullName>
    </submittedName>
</protein>
<dbReference type="AlphaFoldDB" id="A0A2N3Y141"/>
<gene>
    <name evidence="2" type="ORF">A8926_4507</name>
</gene>
<evidence type="ECO:0000313" key="2">
    <source>
        <dbReference type="EMBL" id="PKW16654.1"/>
    </source>
</evidence>
<dbReference type="STRING" id="994479.GCA_000194155_04458"/>
<feature type="region of interest" description="Disordered" evidence="1">
    <location>
        <begin position="94"/>
        <end position="122"/>
    </location>
</feature>
<evidence type="ECO:0000256" key="1">
    <source>
        <dbReference type="SAM" id="MobiDB-lite"/>
    </source>
</evidence>
<comment type="caution">
    <text evidence="2">The sequence shown here is derived from an EMBL/GenBank/DDBJ whole genome shotgun (WGS) entry which is preliminary data.</text>
</comment>
<name>A0A2N3Y141_SACSN</name>
<sequence length="122" mass="12622">MEATAALAMAINNTPDPNVAQTTASEVTSSTQPAADVPGSTAPGEVPTPRGRPGSVEDLTPEQAANYNRYVKKLPAKSEPVQIEILEDGGARMSAKVPSNNIPGSYATMSRSSTAMATPFSM</sequence>
<proteinExistence type="predicted"/>
<organism evidence="2 3">
    <name type="scientific">Saccharopolyspora spinosa</name>
    <dbReference type="NCBI Taxonomy" id="60894"/>
    <lineage>
        <taxon>Bacteria</taxon>
        <taxon>Bacillati</taxon>
        <taxon>Actinomycetota</taxon>
        <taxon>Actinomycetes</taxon>
        <taxon>Pseudonocardiales</taxon>
        <taxon>Pseudonocardiaceae</taxon>
        <taxon>Saccharopolyspora</taxon>
    </lineage>
</organism>
<dbReference type="Proteomes" id="UP000233786">
    <property type="component" value="Unassembled WGS sequence"/>
</dbReference>
<accession>A0A2N3Y141</accession>